<dbReference type="Proteomes" id="UP000622707">
    <property type="component" value="Unassembled WGS sequence"/>
</dbReference>
<dbReference type="Gene3D" id="3.40.50.1820">
    <property type="entry name" value="alpha/beta hydrolase"/>
    <property type="match status" value="1"/>
</dbReference>
<dbReference type="SUPFAM" id="SSF53474">
    <property type="entry name" value="alpha/beta-Hydrolases"/>
    <property type="match status" value="1"/>
</dbReference>
<evidence type="ECO:0000313" key="3">
    <source>
        <dbReference type="Proteomes" id="UP000622707"/>
    </source>
</evidence>
<proteinExistence type="predicted"/>
<dbReference type="EMBL" id="JAEQND010000009">
    <property type="protein sequence ID" value="MBL0426724.1"/>
    <property type="molecule type" value="Genomic_DNA"/>
</dbReference>
<protein>
    <submittedName>
        <fullName evidence="2">Alpha/beta fold hydrolase</fullName>
    </submittedName>
</protein>
<name>A0ABS1JR27_9BURK</name>
<gene>
    <name evidence="2" type="ORF">JI746_16550</name>
</gene>
<dbReference type="GO" id="GO:0016787">
    <property type="term" value="F:hydrolase activity"/>
    <property type="evidence" value="ECO:0007669"/>
    <property type="project" value="UniProtKB-KW"/>
</dbReference>
<dbReference type="PANTHER" id="PTHR37946">
    <property type="entry name" value="SLL1969 PROTEIN"/>
    <property type="match status" value="1"/>
</dbReference>
<keyword evidence="2" id="KW-0378">Hydrolase</keyword>
<organism evidence="2 3">
    <name type="scientific">Ramlibacter alkalitolerans</name>
    <dbReference type="NCBI Taxonomy" id="2039631"/>
    <lineage>
        <taxon>Bacteria</taxon>
        <taxon>Pseudomonadati</taxon>
        <taxon>Pseudomonadota</taxon>
        <taxon>Betaproteobacteria</taxon>
        <taxon>Burkholderiales</taxon>
        <taxon>Comamonadaceae</taxon>
        <taxon>Ramlibacter</taxon>
    </lineage>
</organism>
<comment type="caution">
    <text evidence="2">The sequence shown here is derived from an EMBL/GenBank/DDBJ whole genome shotgun (WGS) entry which is preliminary data.</text>
</comment>
<evidence type="ECO:0000259" key="1">
    <source>
        <dbReference type="Pfam" id="PF12697"/>
    </source>
</evidence>
<dbReference type="InterPro" id="IPR000073">
    <property type="entry name" value="AB_hydrolase_1"/>
</dbReference>
<evidence type="ECO:0000313" key="2">
    <source>
        <dbReference type="EMBL" id="MBL0426724.1"/>
    </source>
</evidence>
<dbReference type="PANTHER" id="PTHR37946:SF1">
    <property type="entry name" value="SLL1969 PROTEIN"/>
    <property type="match status" value="1"/>
</dbReference>
<dbReference type="RefSeq" id="WP_201691026.1">
    <property type="nucleotide sequence ID" value="NZ_JAEQND010000009.1"/>
</dbReference>
<sequence>MPRHSSLARLLQSSVCAQLAAAAQWAAWRWPVSTWEALGGIAVIAALGPLVLAIEAALSAAINRSDARVPPPSALQMLRAWLAESAHLFAAFWWRQPFRWRTVGDHLAAEGKGRTGVVLVHGFMCNRGFWNAWMRKLRAQGRAYVAVNLEPVYAPIDAYAPIVEQAVRQVEQCTGRPALVIGHSMGGLAARAWWRAQGAGRPLAGLVTIASPHGGTWMGRFSRTPNGRQMRLQSDWVRELARHEARHALPPTTCWYSNCDNIVFPAATAALEHADNRYVGGQPHVALAFHPQVLQGCMDLLCEIDGARQGKSVTGRSPENS</sequence>
<feature type="domain" description="AB hydrolase-1" evidence="1">
    <location>
        <begin position="117"/>
        <end position="242"/>
    </location>
</feature>
<keyword evidence="3" id="KW-1185">Reference proteome</keyword>
<reference evidence="2 3" key="1">
    <citation type="journal article" date="2017" name="Int. J. Syst. Evol. Microbiol.">
        <title>Ramlibacter alkalitolerans sp. nov., alkali-tolerant bacterium isolated from soil of ginseng.</title>
        <authorList>
            <person name="Lee D.H."/>
            <person name="Cha C.J."/>
        </authorList>
    </citation>
    <scope>NUCLEOTIDE SEQUENCE [LARGE SCALE GENOMIC DNA]</scope>
    <source>
        <strain evidence="2 3">KACC 19305</strain>
    </source>
</reference>
<accession>A0ABS1JR27</accession>
<dbReference type="InterPro" id="IPR029058">
    <property type="entry name" value="AB_hydrolase_fold"/>
</dbReference>
<dbReference type="Pfam" id="PF12697">
    <property type="entry name" value="Abhydrolase_6"/>
    <property type="match status" value="1"/>
</dbReference>